<keyword evidence="3" id="KW-1185">Reference proteome</keyword>
<evidence type="ECO:0000313" key="2">
    <source>
        <dbReference type="EMBL" id="MEQ2215720.1"/>
    </source>
</evidence>
<dbReference type="PROSITE" id="PS50297">
    <property type="entry name" value="ANK_REP_REGION"/>
    <property type="match status" value="2"/>
</dbReference>
<keyword evidence="1" id="KW-0040">ANK repeat</keyword>
<dbReference type="PROSITE" id="PS50088">
    <property type="entry name" value="ANK_REPEAT"/>
    <property type="match status" value="2"/>
</dbReference>
<protein>
    <submittedName>
        <fullName evidence="2">Uncharacterized protein</fullName>
    </submittedName>
</protein>
<organism evidence="2 3">
    <name type="scientific">Xenoophorus captivus</name>
    <dbReference type="NCBI Taxonomy" id="1517983"/>
    <lineage>
        <taxon>Eukaryota</taxon>
        <taxon>Metazoa</taxon>
        <taxon>Chordata</taxon>
        <taxon>Craniata</taxon>
        <taxon>Vertebrata</taxon>
        <taxon>Euteleostomi</taxon>
        <taxon>Actinopterygii</taxon>
        <taxon>Neopterygii</taxon>
        <taxon>Teleostei</taxon>
        <taxon>Neoteleostei</taxon>
        <taxon>Acanthomorphata</taxon>
        <taxon>Ovalentaria</taxon>
        <taxon>Atherinomorphae</taxon>
        <taxon>Cyprinodontiformes</taxon>
        <taxon>Goodeidae</taxon>
        <taxon>Xenoophorus</taxon>
    </lineage>
</organism>
<feature type="repeat" description="ANK" evidence="1">
    <location>
        <begin position="50"/>
        <end position="82"/>
    </location>
</feature>
<dbReference type="InterPro" id="IPR036770">
    <property type="entry name" value="Ankyrin_rpt-contain_sf"/>
</dbReference>
<feature type="repeat" description="ANK" evidence="1">
    <location>
        <begin position="17"/>
        <end position="49"/>
    </location>
</feature>
<dbReference type="SMART" id="SM00248">
    <property type="entry name" value="ANK"/>
    <property type="match status" value="2"/>
</dbReference>
<accession>A0ABV0S698</accession>
<sequence>LMETSGTDILSDSEVRAPISPLHLAAYHGHHQAMEVLVQSLLDLDVRNSQGRTPLDLAAFKGHVECVDVLINQGASILVKDFVLKRTPIHAAGRIRNVGHMLHCFSGYTPALACAPNKDVADCLALILATMMPVSPCTPAPALPFSAINHYTTSPSKSATFDSLPTLRAEHSSYCSFNNISHHDGFYKDEELNDSDSETY</sequence>
<dbReference type="InterPro" id="IPR002110">
    <property type="entry name" value="Ankyrin_rpt"/>
</dbReference>
<dbReference type="SUPFAM" id="SSF48403">
    <property type="entry name" value="Ankyrin repeat"/>
    <property type="match status" value="1"/>
</dbReference>
<evidence type="ECO:0000256" key="1">
    <source>
        <dbReference type="PROSITE-ProRule" id="PRU00023"/>
    </source>
</evidence>
<proteinExistence type="predicted"/>
<gene>
    <name evidence="2" type="ORF">XENOCAPTIV_004879</name>
</gene>
<name>A0ABV0S698_9TELE</name>
<dbReference type="EMBL" id="JAHRIN010068742">
    <property type="protein sequence ID" value="MEQ2215720.1"/>
    <property type="molecule type" value="Genomic_DNA"/>
</dbReference>
<dbReference type="Proteomes" id="UP001434883">
    <property type="component" value="Unassembled WGS sequence"/>
</dbReference>
<dbReference type="Pfam" id="PF12796">
    <property type="entry name" value="Ank_2"/>
    <property type="match status" value="1"/>
</dbReference>
<dbReference type="PANTHER" id="PTHR22677:SF4">
    <property type="entry name" value="USHER SYNDROME TYPE-1G PROTEIN-LIKE PROTEIN"/>
    <property type="match status" value="1"/>
</dbReference>
<feature type="non-terminal residue" evidence="2">
    <location>
        <position position="1"/>
    </location>
</feature>
<reference evidence="2 3" key="1">
    <citation type="submission" date="2021-06" db="EMBL/GenBank/DDBJ databases">
        <authorList>
            <person name="Palmer J.M."/>
        </authorList>
    </citation>
    <scope>NUCLEOTIDE SEQUENCE [LARGE SCALE GENOMIC DNA]</scope>
    <source>
        <strain evidence="2 3">XC_2019</strain>
        <tissue evidence="2">Muscle</tissue>
    </source>
</reference>
<dbReference type="Gene3D" id="1.25.40.20">
    <property type="entry name" value="Ankyrin repeat-containing domain"/>
    <property type="match status" value="1"/>
</dbReference>
<dbReference type="InterPro" id="IPR039323">
    <property type="entry name" value="ANKRD_45/46/60"/>
</dbReference>
<comment type="caution">
    <text evidence="2">The sequence shown here is derived from an EMBL/GenBank/DDBJ whole genome shotgun (WGS) entry which is preliminary data.</text>
</comment>
<evidence type="ECO:0000313" key="3">
    <source>
        <dbReference type="Proteomes" id="UP001434883"/>
    </source>
</evidence>
<dbReference type="PANTHER" id="PTHR22677">
    <property type="entry name" value="ANKYRIN REPEAT DOMAIN-CONTAINING PROTEIN 60"/>
    <property type="match status" value="1"/>
</dbReference>